<name>A0ABP8IA04_9GAMM</name>
<evidence type="ECO:0000313" key="2">
    <source>
        <dbReference type="Proteomes" id="UP001501011"/>
    </source>
</evidence>
<reference evidence="2" key="1">
    <citation type="journal article" date="2019" name="Int. J. Syst. Evol. Microbiol.">
        <title>The Global Catalogue of Microorganisms (GCM) 10K type strain sequencing project: providing services to taxonomists for standard genome sequencing and annotation.</title>
        <authorList>
            <consortium name="The Broad Institute Genomics Platform"/>
            <consortium name="The Broad Institute Genome Sequencing Center for Infectious Disease"/>
            <person name="Wu L."/>
            <person name="Ma J."/>
        </authorList>
    </citation>
    <scope>NUCLEOTIDE SEQUENCE [LARGE SCALE GENOMIC DNA]</scope>
    <source>
        <strain evidence="2">JCM 17728</strain>
    </source>
</reference>
<evidence type="ECO:0000313" key="1">
    <source>
        <dbReference type="EMBL" id="GAA4354461.1"/>
    </source>
</evidence>
<comment type="caution">
    <text evidence="1">The sequence shown here is derived from an EMBL/GenBank/DDBJ whole genome shotgun (WGS) entry which is preliminary data.</text>
</comment>
<dbReference type="Pfam" id="PF11185">
    <property type="entry name" value="DUF2971"/>
    <property type="match status" value="1"/>
</dbReference>
<gene>
    <name evidence="1" type="ORF">GCM10023151_00530</name>
</gene>
<dbReference type="Proteomes" id="UP001501011">
    <property type="component" value="Unassembled WGS sequence"/>
</dbReference>
<proteinExistence type="predicted"/>
<sequence>MKTLYKYMPLRMDFFDEPLLRLTPPLCLNDPFDSKPTREAIRKKVAFMSDEEGEGAGYISDENLDTVYSRFKEFLEEGLNNFGIVSLTENPHNLLMWSHYADQHRGIVIELSELESTFEFSDSSDTSRVGSKTPLRVLYDSKRPSSDISDELIFTIFEDDFFRHFALVKSDAWIYEKEHRFILPINQAEVGVFLHNKNVASKSELEVYLKQRGISYEKREGKYFFRADNLNNPINNVAKVCRDEFLLGAGEVLLFKRIADKSLKAIYFGCKVSDEIINSVVKKVRSNNVFSENVVFYRATESSDYFDVSFDLI</sequence>
<protein>
    <recommendedName>
        <fullName evidence="3">DUF2971 domain-containing protein</fullName>
    </recommendedName>
</protein>
<dbReference type="EMBL" id="BAABFV010000001">
    <property type="protein sequence ID" value="GAA4354461.1"/>
    <property type="molecule type" value="Genomic_DNA"/>
</dbReference>
<dbReference type="InterPro" id="IPR021352">
    <property type="entry name" value="DUF2971"/>
</dbReference>
<accession>A0ABP8IA04</accession>
<keyword evidence="2" id="KW-1185">Reference proteome</keyword>
<organism evidence="1 2">
    <name type="scientific">Kangiella marina</name>
    <dbReference type="NCBI Taxonomy" id="1079178"/>
    <lineage>
        <taxon>Bacteria</taxon>
        <taxon>Pseudomonadati</taxon>
        <taxon>Pseudomonadota</taxon>
        <taxon>Gammaproteobacteria</taxon>
        <taxon>Kangiellales</taxon>
        <taxon>Kangiellaceae</taxon>
        <taxon>Kangiella</taxon>
    </lineage>
</organism>
<evidence type="ECO:0008006" key="3">
    <source>
        <dbReference type="Google" id="ProtNLM"/>
    </source>
</evidence>
<dbReference type="RefSeq" id="WP_345291202.1">
    <property type="nucleotide sequence ID" value="NZ_BAABFV010000001.1"/>
</dbReference>